<accession>A0A3R7NU89</accession>
<name>A0A3R7NU89_9TRYP</name>
<dbReference type="AlphaFoldDB" id="A0A3R7NU89"/>
<dbReference type="Proteomes" id="UP000284403">
    <property type="component" value="Unassembled WGS sequence"/>
</dbReference>
<gene>
    <name evidence="2" type="ORF">Tco025E_00644</name>
</gene>
<keyword evidence="3" id="KW-1185">Reference proteome</keyword>
<dbReference type="RefSeq" id="XP_029232352.1">
    <property type="nucleotide sequence ID" value="XM_029367584.1"/>
</dbReference>
<sequence>MQRRTALGHSAVGNASPPTGRPRGLICRRNARAGAVPEDTPVTLRHAPGGTSGEAAAKQQCDHRHGAAAAASEITASALRLQPHPSGALCKRVQRPSPHPIGIPHFLLLRL</sequence>
<dbReference type="GeneID" id="40314255"/>
<reference evidence="2 3" key="1">
    <citation type="journal article" date="2018" name="BMC Genomics">
        <title>Genomic comparison of Trypanosoma conorhini and Trypanosoma rangeli to Trypanosoma cruzi strains of high and low virulence.</title>
        <authorList>
            <person name="Bradwell K.R."/>
            <person name="Koparde V.N."/>
            <person name="Matveyev A.V."/>
            <person name="Serrano M.G."/>
            <person name="Alves J.M."/>
            <person name="Parikh H."/>
            <person name="Huang B."/>
            <person name="Lee V."/>
            <person name="Espinosa-Alvarez O."/>
            <person name="Ortiz P.A."/>
            <person name="Costa-Martins A.G."/>
            <person name="Teixeira M.M."/>
            <person name="Buck G.A."/>
        </authorList>
    </citation>
    <scope>NUCLEOTIDE SEQUENCE [LARGE SCALE GENOMIC DNA]</scope>
    <source>
        <strain evidence="2 3">025E</strain>
    </source>
</reference>
<comment type="caution">
    <text evidence="2">The sequence shown here is derived from an EMBL/GenBank/DDBJ whole genome shotgun (WGS) entry which is preliminary data.</text>
</comment>
<protein>
    <submittedName>
        <fullName evidence="2">Uncharacterized protein</fullName>
    </submittedName>
</protein>
<evidence type="ECO:0000313" key="3">
    <source>
        <dbReference type="Proteomes" id="UP000284403"/>
    </source>
</evidence>
<feature type="non-terminal residue" evidence="2">
    <location>
        <position position="111"/>
    </location>
</feature>
<evidence type="ECO:0000313" key="2">
    <source>
        <dbReference type="EMBL" id="RNF27146.1"/>
    </source>
</evidence>
<feature type="region of interest" description="Disordered" evidence="1">
    <location>
        <begin position="1"/>
        <end position="55"/>
    </location>
</feature>
<evidence type="ECO:0000256" key="1">
    <source>
        <dbReference type="SAM" id="MobiDB-lite"/>
    </source>
</evidence>
<organism evidence="2 3">
    <name type="scientific">Trypanosoma conorhini</name>
    <dbReference type="NCBI Taxonomy" id="83891"/>
    <lineage>
        <taxon>Eukaryota</taxon>
        <taxon>Discoba</taxon>
        <taxon>Euglenozoa</taxon>
        <taxon>Kinetoplastea</taxon>
        <taxon>Metakinetoplastina</taxon>
        <taxon>Trypanosomatida</taxon>
        <taxon>Trypanosomatidae</taxon>
        <taxon>Trypanosoma</taxon>
    </lineage>
</organism>
<dbReference type="EMBL" id="MKKU01000015">
    <property type="protein sequence ID" value="RNF27146.1"/>
    <property type="molecule type" value="Genomic_DNA"/>
</dbReference>
<proteinExistence type="predicted"/>